<name>A0A323UBA8_RHOPL</name>
<evidence type="ECO:0000256" key="1">
    <source>
        <dbReference type="SAM" id="MobiDB-lite"/>
    </source>
</evidence>
<evidence type="ECO:0000313" key="3">
    <source>
        <dbReference type="Proteomes" id="UP000248134"/>
    </source>
</evidence>
<dbReference type="Proteomes" id="UP000248134">
    <property type="component" value="Unassembled WGS sequence"/>
</dbReference>
<comment type="caution">
    <text evidence="2">The sequence shown here is derived from an EMBL/GenBank/DDBJ whole genome shotgun (WGS) entry which is preliminary data.</text>
</comment>
<protein>
    <submittedName>
        <fullName evidence="2">Uncharacterized protein</fullName>
    </submittedName>
</protein>
<dbReference type="EMBL" id="QKQS01000026">
    <property type="protein sequence ID" value="PZA10084.1"/>
    <property type="molecule type" value="Genomic_DNA"/>
</dbReference>
<proteinExistence type="predicted"/>
<gene>
    <name evidence="2" type="ORF">DNX69_22420</name>
</gene>
<feature type="region of interest" description="Disordered" evidence="1">
    <location>
        <begin position="73"/>
        <end position="97"/>
    </location>
</feature>
<dbReference type="AlphaFoldDB" id="A0A323UBA8"/>
<reference evidence="2 3" key="1">
    <citation type="submission" date="2018-06" db="EMBL/GenBank/DDBJ databases">
        <title>Draft Whole-Genome Sequence of the purple photosynthetic bacterium Rhodospeudomonas palustris XCP.</title>
        <authorList>
            <person name="Rayyan A."/>
            <person name="Meyer T.E."/>
            <person name="Kyndt J.A."/>
        </authorList>
    </citation>
    <scope>NUCLEOTIDE SEQUENCE [LARGE SCALE GENOMIC DNA]</scope>
    <source>
        <strain evidence="2 3">XCP</strain>
    </source>
</reference>
<organism evidence="2 3">
    <name type="scientific">Rhodopseudomonas palustris</name>
    <dbReference type="NCBI Taxonomy" id="1076"/>
    <lineage>
        <taxon>Bacteria</taxon>
        <taxon>Pseudomonadati</taxon>
        <taxon>Pseudomonadota</taxon>
        <taxon>Alphaproteobacteria</taxon>
        <taxon>Hyphomicrobiales</taxon>
        <taxon>Nitrobacteraceae</taxon>
        <taxon>Rhodopseudomonas</taxon>
    </lineage>
</organism>
<evidence type="ECO:0000313" key="2">
    <source>
        <dbReference type="EMBL" id="PZA10084.1"/>
    </source>
</evidence>
<accession>A0A323UBA8</accession>
<feature type="region of interest" description="Disordered" evidence="1">
    <location>
        <begin position="1"/>
        <end position="42"/>
    </location>
</feature>
<sequence length="122" mass="12897">MTPSAYAPDGLPVPLRRETYSRTTPASRRSALPLPLAGEGWGEGDARIDSVIWNGDPSPGSALRAVRAQAPRIPGWGPRVAEPAGRQPRPSLQRGGKKEAAAELLVKPSVWPANDETIAKAA</sequence>